<evidence type="ECO:0000256" key="6">
    <source>
        <dbReference type="ARBA" id="ARBA00022918"/>
    </source>
</evidence>
<dbReference type="InterPro" id="IPR043128">
    <property type="entry name" value="Rev_trsase/Diguanyl_cyclase"/>
</dbReference>
<dbReference type="SUPFAM" id="SSF56672">
    <property type="entry name" value="DNA/RNA polymerases"/>
    <property type="match status" value="1"/>
</dbReference>
<dbReference type="InterPro" id="IPR056924">
    <property type="entry name" value="SH3_Tf2-1"/>
</dbReference>
<dbReference type="InterPro" id="IPR016197">
    <property type="entry name" value="Chromo-like_dom_sf"/>
</dbReference>
<feature type="domain" description="Reverse transcriptase" evidence="9">
    <location>
        <begin position="1"/>
        <end position="124"/>
    </location>
</feature>
<dbReference type="Gene3D" id="2.40.50.40">
    <property type="match status" value="1"/>
</dbReference>
<dbReference type="GO" id="GO:0004519">
    <property type="term" value="F:endonuclease activity"/>
    <property type="evidence" value="ECO:0007669"/>
    <property type="project" value="UniProtKB-KW"/>
</dbReference>
<dbReference type="AlphaFoldDB" id="U6GA52"/>
<evidence type="ECO:0000259" key="9">
    <source>
        <dbReference type="PROSITE" id="PS50878"/>
    </source>
</evidence>
<keyword evidence="1" id="KW-0808">Transferase</keyword>
<keyword evidence="6" id="KW-0695">RNA-directed DNA polymerase</keyword>
<evidence type="ECO:0000313" key="11">
    <source>
        <dbReference type="Proteomes" id="UP000018201"/>
    </source>
</evidence>
<dbReference type="InterPro" id="IPR000953">
    <property type="entry name" value="Chromo/chromo_shadow_dom"/>
</dbReference>
<evidence type="ECO:0000259" key="8">
    <source>
        <dbReference type="PROSITE" id="PS50013"/>
    </source>
</evidence>
<dbReference type="PROSITE" id="PS50013">
    <property type="entry name" value="CHROMO_2"/>
    <property type="match status" value="1"/>
</dbReference>
<evidence type="ECO:0000256" key="2">
    <source>
        <dbReference type="ARBA" id="ARBA00022695"/>
    </source>
</evidence>
<keyword evidence="11" id="KW-1185">Reference proteome</keyword>
<feature type="region of interest" description="Disordered" evidence="7">
    <location>
        <begin position="241"/>
        <end position="278"/>
    </location>
</feature>
<dbReference type="VEuPathDB" id="ToxoDB:EPH_0005470"/>
<dbReference type="PANTHER" id="PTHR37984:SF5">
    <property type="entry name" value="PROTEIN NYNRIN-LIKE"/>
    <property type="match status" value="1"/>
</dbReference>
<evidence type="ECO:0008006" key="12">
    <source>
        <dbReference type="Google" id="ProtNLM"/>
    </source>
</evidence>
<dbReference type="InterPro" id="IPR023780">
    <property type="entry name" value="Chromo_domain"/>
</dbReference>
<gene>
    <name evidence="10" type="ORF">EPH_0005470</name>
</gene>
<dbReference type="InterPro" id="IPR043502">
    <property type="entry name" value="DNA/RNA_pol_sf"/>
</dbReference>
<keyword evidence="4" id="KW-0255">Endonuclease</keyword>
<keyword evidence="3" id="KW-0540">Nuclease</keyword>
<dbReference type="Pfam" id="PF00385">
    <property type="entry name" value="Chromo"/>
    <property type="match status" value="1"/>
</dbReference>
<name>U6GA52_9EIME</name>
<protein>
    <recommendedName>
        <fullName evidence="12">Chromo domain-containing protein</fullName>
    </recommendedName>
</protein>
<dbReference type="Proteomes" id="UP000018201">
    <property type="component" value="Unassembled WGS sequence"/>
</dbReference>
<dbReference type="Pfam" id="PF17917">
    <property type="entry name" value="RT_RNaseH"/>
    <property type="match status" value="1"/>
</dbReference>
<sequence length="530" mass="59100">MLGGAKYFSTLDLEAGFHQIRMAKEDRWKTAFSSVLGMFQYKVMPFGLKGAPATFQASINAYLQALLGHGVIAYLDVLIDSADLPIHAVLLRKVLSIFLTNQFYPKVRKCQFARQELTYLGYTISAEGIKPAADKIVASRVWPEAGMTPVQQKHSIYGQELLALVTPLDKWSHLLRIAKVTAFTDHQALTHLRKLQTSKPLGGRTDRWLDSLTEFPDLTITYPQGVRNTVPDALSRLACHCSSQPPPLPSPSPPPLSGSSAPPLLAPPHPDRAHHTRRTQVDYRQLAGIGSRTPRTRPTRYIQSDEREWECLLPALELAYNATSHSSTELSPFDVTIRENPLTAADLDVVGVFSPTLTPPMAKLFRQLCGRAQSHILKAKCQQKQYADTRRREVEYALGDKVVPDRPRAPELEAQEWGPFVITERIGSVAYRLALPPLTNTYQDVFNVSQVVPDRPRAPELEAQEAVVGLPPTRDVPGNPTDQYEVDCIMDQRGSGDEAHYLVKWRGAPEDRATWEPASHLRGYPALLRA</sequence>
<dbReference type="SUPFAM" id="SSF54160">
    <property type="entry name" value="Chromo domain-like"/>
    <property type="match status" value="1"/>
</dbReference>
<dbReference type="PANTHER" id="PTHR37984">
    <property type="entry name" value="PROTEIN CBG26694"/>
    <property type="match status" value="1"/>
</dbReference>
<dbReference type="GO" id="GO:0016787">
    <property type="term" value="F:hydrolase activity"/>
    <property type="evidence" value="ECO:0007669"/>
    <property type="project" value="UniProtKB-KW"/>
</dbReference>
<dbReference type="EMBL" id="HG690938">
    <property type="protein sequence ID" value="CDI75479.1"/>
    <property type="molecule type" value="Genomic_DNA"/>
</dbReference>
<dbReference type="PROSITE" id="PS50878">
    <property type="entry name" value="RT_POL"/>
    <property type="match status" value="1"/>
</dbReference>
<evidence type="ECO:0000313" key="10">
    <source>
        <dbReference type="EMBL" id="CDI75479.1"/>
    </source>
</evidence>
<accession>U6GA52</accession>
<dbReference type="Pfam" id="PF24626">
    <property type="entry name" value="SH3_Tf2-1"/>
    <property type="match status" value="1"/>
</dbReference>
<reference evidence="10" key="2">
    <citation type="submission" date="2013-10" db="EMBL/GenBank/DDBJ databases">
        <authorList>
            <person name="Aslett M."/>
        </authorList>
    </citation>
    <scope>NUCLEOTIDE SEQUENCE [LARGE SCALE GENOMIC DNA]</scope>
    <source>
        <strain evidence="10">Houghton</strain>
    </source>
</reference>
<proteinExistence type="predicted"/>
<dbReference type="InterPro" id="IPR050951">
    <property type="entry name" value="Retrovirus_Pol_polyprotein"/>
</dbReference>
<evidence type="ECO:0000256" key="7">
    <source>
        <dbReference type="SAM" id="MobiDB-lite"/>
    </source>
</evidence>
<dbReference type="GO" id="GO:0003964">
    <property type="term" value="F:RNA-directed DNA polymerase activity"/>
    <property type="evidence" value="ECO:0007669"/>
    <property type="project" value="UniProtKB-KW"/>
</dbReference>
<reference evidence="10" key="1">
    <citation type="submission" date="2013-10" db="EMBL/GenBank/DDBJ databases">
        <title>Genomic analysis of the causative agents of coccidiosis in chickens.</title>
        <authorList>
            <person name="Reid A.J."/>
            <person name="Blake D."/>
            <person name="Billington K."/>
            <person name="Browne H."/>
            <person name="Dunn M."/>
            <person name="Hung S."/>
            <person name="Kawahara F."/>
            <person name="Miranda-Saavedra D."/>
            <person name="Mourier T."/>
            <person name="Nagra H."/>
            <person name="Otto T.D."/>
            <person name="Rawlings N."/>
            <person name="Sanchez A."/>
            <person name="Sanders M."/>
            <person name="Subramaniam C."/>
            <person name="Tay Y."/>
            <person name="Dear P."/>
            <person name="Doerig C."/>
            <person name="Gruber A."/>
            <person name="Parkinson J."/>
            <person name="Shirley M."/>
            <person name="Wan K.L."/>
            <person name="Berriman M."/>
            <person name="Tomley F."/>
            <person name="Pain A."/>
        </authorList>
    </citation>
    <scope>NUCLEOTIDE SEQUENCE [LARGE SCALE GENOMIC DNA]</scope>
    <source>
        <strain evidence="10">Houghton</strain>
    </source>
</reference>
<dbReference type="InterPro" id="IPR000477">
    <property type="entry name" value="RT_dom"/>
</dbReference>
<dbReference type="Pfam" id="PF00078">
    <property type="entry name" value="RVT_1"/>
    <property type="match status" value="1"/>
</dbReference>
<evidence type="ECO:0000256" key="1">
    <source>
        <dbReference type="ARBA" id="ARBA00022679"/>
    </source>
</evidence>
<evidence type="ECO:0000256" key="5">
    <source>
        <dbReference type="ARBA" id="ARBA00022801"/>
    </source>
</evidence>
<dbReference type="InterPro" id="IPR041373">
    <property type="entry name" value="RT_RNaseH"/>
</dbReference>
<evidence type="ECO:0000256" key="3">
    <source>
        <dbReference type="ARBA" id="ARBA00022722"/>
    </source>
</evidence>
<dbReference type="CDD" id="cd00024">
    <property type="entry name" value="CD_CSD"/>
    <property type="match status" value="1"/>
</dbReference>
<dbReference type="CDD" id="cd01647">
    <property type="entry name" value="RT_LTR"/>
    <property type="match status" value="1"/>
</dbReference>
<dbReference type="Gene3D" id="3.30.70.270">
    <property type="match status" value="1"/>
</dbReference>
<feature type="domain" description="Chromo" evidence="8">
    <location>
        <begin position="484"/>
        <end position="530"/>
    </location>
</feature>
<organism evidence="10 11">
    <name type="scientific">Eimeria praecox</name>
    <dbReference type="NCBI Taxonomy" id="51316"/>
    <lineage>
        <taxon>Eukaryota</taxon>
        <taxon>Sar</taxon>
        <taxon>Alveolata</taxon>
        <taxon>Apicomplexa</taxon>
        <taxon>Conoidasida</taxon>
        <taxon>Coccidia</taxon>
        <taxon>Eucoccidiorida</taxon>
        <taxon>Eimeriorina</taxon>
        <taxon>Eimeriidae</taxon>
        <taxon>Eimeria</taxon>
    </lineage>
</organism>
<dbReference type="OrthoDB" id="2013610at2759"/>
<feature type="compositionally biased region" description="Pro residues" evidence="7">
    <location>
        <begin position="244"/>
        <end position="256"/>
    </location>
</feature>
<evidence type="ECO:0000256" key="4">
    <source>
        <dbReference type="ARBA" id="ARBA00022759"/>
    </source>
</evidence>
<keyword evidence="5" id="KW-0378">Hydrolase</keyword>
<keyword evidence="2" id="KW-0548">Nucleotidyltransferase</keyword>